<name>A0ABQ5N033_9MICC</name>
<evidence type="ECO:0008006" key="5">
    <source>
        <dbReference type="Google" id="ProtNLM"/>
    </source>
</evidence>
<evidence type="ECO:0000256" key="2">
    <source>
        <dbReference type="SAM" id="MobiDB-lite"/>
    </source>
</evidence>
<dbReference type="Pfam" id="PF02679">
    <property type="entry name" value="ComA"/>
    <property type="match status" value="1"/>
</dbReference>
<dbReference type="Proteomes" id="UP001209654">
    <property type="component" value="Unassembled WGS sequence"/>
</dbReference>
<sequence>MTPSMTTAFSSFHMPERQDKPRRSGLSMMIDWGMGTDRQADTLNSAGHYIDFAKIAAGIARFLPRDVLVEKLALYTAQDVSTSPGGLFAELALSSGRYEEFVDEVLAVGFTGIEVSDNLLDLTPRDKAKAITHARAQGLKVFGEVGKKHAVQDDDTFIADVANCLEAGADWVFLEAAELFVDRVPRRDLFMRLRTEFDSDRLIYELPVVILPGITRDFKHEMTAWMVREMGTEVNLANIEWDELYTTELARRGFAGDTSHPDGAYARAGFTVEEH</sequence>
<feature type="compositionally biased region" description="Polar residues" evidence="2">
    <location>
        <begin position="1"/>
        <end position="10"/>
    </location>
</feature>
<dbReference type="InterPro" id="IPR013785">
    <property type="entry name" value="Aldolase_TIM"/>
</dbReference>
<proteinExistence type="inferred from homology"/>
<comment type="similarity">
    <text evidence="1">Belongs to the phosphosulfolactate synthase family.</text>
</comment>
<feature type="region of interest" description="Disordered" evidence="2">
    <location>
        <begin position="1"/>
        <end position="22"/>
    </location>
</feature>
<evidence type="ECO:0000313" key="3">
    <source>
        <dbReference type="EMBL" id="GLB69554.1"/>
    </source>
</evidence>
<organism evidence="3 4">
    <name type="scientific">Arthrobacter mangrovi</name>
    <dbReference type="NCBI Taxonomy" id="2966350"/>
    <lineage>
        <taxon>Bacteria</taxon>
        <taxon>Bacillati</taxon>
        <taxon>Actinomycetota</taxon>
        <taxon>Actinomycetes</taxon>
        <taxon>Micrococcales</taxon>
        <taxon>Micrococcaceae</taxon>
        <taxon>Arthrobacter</taxon>
    </lineage>
</organism>
<dbReference type="EMBL" id="BRVS01000042">
    <property type="protein sequence ID" value="GLB69554.1"/>
    <property type="molecule type" value="Genomic_DNA"/>
</dbReference>
<dbReference type="RefSeq" id="WP_264797656.1">
    <property type="nucleotide sequence ID" value="NZ_BRVS01000042.1"/>
</dbReference>
<dbReference type="InterPro" id="IPR036112">
    <property type="entry name" value="ComA_synth_sf"/>
</dbReference>
<evidence type="ECO:0000313" key="4">
    <source>
        <dbReference type="Proteomes" id="UP001209654"/>
    </source>
</evidence>
<dbReference type="SUPFAM" id="SSF102110">
    <property type="entry name" value="(2r)-phospho-3-sulfolactate synthase ComA"/>
    <property type="match status" value="1"/>
</dbReference>
<protein>
    <recommendedName>
        <fullName evidence="5">Phosphosulfolactate synthase</fullName>
    </recommendedName>
</protein>
<gene>
    <name evidence="3" type="ORF">AHIS1636_40000</name>
</gene>
<keyword evidence="4" id="KW-1185">Reference proteome</keyword>
<dbReference type="PANTHER" id="PTHR48413">
    <property type="match status" value="1"/>
</dbReference>
<comment type="caution">
    <text evidence="3">The sequence shown here is derived from an EMBL/GenBank/DDBJ whole genome shotgun (WGS) entry which is preliminary data.</text>
</comment>
<accession>A0ABQ5N033</accession>
<dbReference type="Gene3D" id="3.20.20.70">
    <property type="entry name" value="Aldolase class I"/>
    <property type="match status" value="1"/>
</dbReference>
<evidence type="ECO:0000256" key="1">
    <source>
        <dbReference type="ARBA" id="ARBA00010424"/>
    </source>
</evidence>
<reference evidence="3 4" key="1">
    <citation type="journal article" date="2023" name="Int. J. Syst. Evol. Microbiol.">
        <title>Arthrobacter mangrovi sp. nov., an actinobacterium isolated from the rhizosphere of a mangrove.</title>
        <authorList>
            <person name="Hamada M."/>
            <person name="Saitou S."/>
            <person name="Enomoto N."/>
            <person name="Nanri K."/>
            <person name="Hidaka K."/>
            <person name="Miura T."/>
            <person name="Tamura T."/>
        </authorList>
    </citation>
    <scope>NUCLEOTIDE SEQUENCE [LARGE SCALE GENOMIC DNA]</scope>
    <source>
        <strain evidence="3 4">NBRC 112813</strain>
    </source>
</reference>
<dbReference type="InterPro" id="IPR003830">
    <property type="entry name" value="ComA_synth"/>
</dbReference>
<dbReference type="PANTHER" id="PTHR48413:SF1">
    <property type="entry name" value="PROTEIN HEAT-STRESS-ASSOCIATED 32"/>
    <property type="match status" value="1"/>
</dbReference>